<dbReference type="EMBL" id="KK198763">
    <property type="protein sequence ID" value="KCW49132.1"/>
    <property type="molecule type" value="Genomic_DNA"/>
</dbReference>
<accession>A0A059A4U6</accession>
<name>A0A059A4U6_EUCGR</name>
<dbReference type="eggNOG" id="ENOG502QQRR">
    <property type="taxonomic scope" value="Eukaryota"/>
</dbReference>
<feature type="region of interest" description="Disordered" evidence="1">
    <location>
        <begin position="1"/>
        <end position="28"/>
    </location>
</feature>
<evidence type="ECO:0000313" key="2">
    <source>
        <dbReference type="EMBL" id="KCW49132.1"/>
    </source>
</evidence>
<dbReference type="AlphaFoldDB" id="A0A059A4U6"/>
<protein>
    <recommendedName>
        <fullName evidence="3">Channel forming colicins domain-containing protein</fullName>
    </recommendedName>
</protein>
<feature type="compositionally biased region" description="Pro residues" evidence="1">
    <location>
        <begin position="1"/>
        <end position="10"/>
    </location>
</feature>
<dbReference type="InParanoid" id="A0A059A4U6"/>
<organism evidence="2">
    <name type="scientific">Eucalyptus grandis</name>
    <name type="common">Flooded gum</name>
    <dbReference type="NCBI Taxonomy" id="71139"/>
    <lineage>
        <taxon>Eukaryota</taxon>
        <taxon>Viridiplantae</taxon>
        <taxon>Streptophyta</taxon>
        <taxon>Embryophyta</taxon>
        <taxon>Tracheophyta</taxon>
        <taxon>Spermatophyta</taxon>
        <taxon>Magnoliopsida</taxon>
        <taxon>eudicotyledons</taxon>
        <taxon>Gunneridae</taxon>
        <taxon>Pentapetalae</taxon>
        <taxon>rosids</taxon>
        <taxon>malvids</taxon>
        <taxon>Myrtales</taxon>
        <taxon>Myrtaceae</taxon>
        <taxon>Myrtoideae</taxon>
        <taxon>Eucalypteae</taxon>
        <taxon>Eucalyptus</taxon>
    </lineage>
</organism>
<reference evidence="2" key="1">
    <citation type="submission" date="2013-07" db="EMBL/GenBank/DDBJ databases">
        <title>The genome of Eucalyptus grandis.</title>
        <authorList>
            <person name="Schmutz J."/>
            <person name="Hayes R."/>
            <person name="Myburg A."/>
            <person name="Tuskan G."/>
            <person name="Grattapaglia D."/>
            <person name="Rokhsar D.S."/>
        </authorList>
    </citation>
    <scope>NUCLEOTIDE SEQUENCE</scope>
    <source>
        <tissue evidence="2">Leaf extractions</tissue>
    </source>
</reference>
<evidence type="ECO:0008006" key="3">
    <source>
        <dbReference type="Google" id="ProtNLM"/>
    </source>
</evidence>
<gene>
    <name evidence="2" type="ORF">EUGRSUZ_K02727</name>
</gene>
<proteinExistence type="predicted"/>
<sequence>MSSSAPPPAGPLDEDERDPVPSQTDQTQEWEVMARAWLRAFPEAKEVTTTDVEAWIDVNHDALPSELRSMERAELIERLLSIQNILRLPAQIPGEEKETTGHMNYPPARFQRTDQWLPVYSWLESLEQDEVVKSKDISDWLTDNPEIREQLCSRHSRYHLTHYIKKCHMKILKRREKQKLLPQAPSVNASKDVVQKQVMQIPSNPLNNIPRDSELYVAKQNEAFQKYEILVALEKQLSTLFPKPQVVNK</sequence>
<dbReference type="STRING" id="71139.A0A059A4U6"/>
<evidence type="ECO:0000256" key="1">
    <source>
        <dbReference type="SAM" id="MobiDB-lite"/>
    </source>
</evidence>
<dbReference type="OMA" id="SIQHYMR"/>
<dbReference type="FunCoup" id="A0A059A4U6">
    <property type="interactions" value="784"/>
</dbReference>
<dbReference type="Gramene" id="KCW49132">
    <property type="protein sequence ID" value="KCW49132"/>
    <property type="gene ID" value="EUGRSUZ_K02727"/>
</dbReference>